<dbReference type="Pfam" id="PF09388">
    <property type="entry name" value="SpoOE-like"/>
    <property type="match status" value="1"/>
</dbReference>
<dbReference type="InterPro" id="IPR036638">
    <property type="entry name" value="HLH_DNA-bd_sf"/>
</dbReference>
<gene>
    <name evidence="1" type="ORF">IKC_06099</name>
</gene>
<dbReference type="AlphaFoldDB" id="A0A9W5R5P8"/>
<proteinExistence type="predicted"/>
<dbReference type="PANTHER" id="PTHR41263:SF1">
    <property type="entry name" value="ASPARTYL-PHOSPHATE PHOSPHATASE YISI"/>
    <property type="match status" value="1"/>
</dbReference>
<sequence length="59" mass="6829">MLKDINTIVLKEAVEKKRQEMIWLTQKYRLTSPEVVRVSQELDTLLNMLGSGEKALQVI</sequence>
<dbReference type="InterPro" id="IPR018540">
    <property type="entry name" value="Spo0E-like"/>
</dbReference>
<dbReference type="RefSeq" id="WP_016122994.1">
    <property type="nucleotide sequence ID" value="NZ_KB976832.1"/>
</dbReference>
<dbReference type="Gene3D" id="4.10.280.10">
    <property type="entry name" value="Helix-loop-helix DNA-binding domain"/>
    <property type="match status" value="1"/>
</dbReference>
<evidence type="ECO:0000313" key="1">
    <source>
        <dbReference type="EMBL" id="EOQ09135.1"/>
    </source>
</evidence>
<dbReference type="GO" id="GO:0046983">
    <property type="term" value="F:protein dimerization activity"/>
    <property type="evidence" value="ECO:0007669"/>
    <property type="project" value="InterPro"/>
</dbReference>
<dbReference type="GO" id="GO:0043937">
    <property type="term" value="P:regulation of sporulation"/>
    <property type="evidence" value="ECO:0007669"/>
    <property type="project" value="InterPro"/>
</dbReference>
<dbReference type="SUPFAM" id="SSF140500">
    <property type="entry name" value="BAS1536-like"/>
    <property type="match status" value="1"/>
</dbReference>
<dbReference type="EMBL" id="AHFK01000052">
    <property type="protein sequence ID" value="EOQ09135.1"/>
    <property type="molecule type" value="Genomic_DNA"/>
</dbReference>
<dbReference type="PANTHER" id="PTHR41263">
    <property type="entry name" value="ASPARTYL-PHOSPHATE PHOSPHATASE YISI"/>
    <property type="match status" value="1"/>
</dbReference>
<organism evidence="1 2">
    <name type="scientific">Bacillus cereus VD184</name>
    <dbReference type="NCBI Taxonomy" id="1053242"/>
    <lineage>
        <taxon>Bacteria</taxon>
        <taxon>Bacillati</taxon>
        <taxon>Bacillota</taxon>
        <taxon>Bacilli</taxon>
        <taxon>Bacillales</taxon>
        <taxon>Bacillaceae</taxon>
        <taxon>Bacillus</taxon>
        <taxon>Bacillus cereus group</taxon>
    </lineage>
</organism>
<accession>A0A9W5R5P8</accession>
<dbReference type="InterPro" id="IPR037208">
    <property type="entry name" value="Spo0E-like_sf"/>
</dbReference>
<dbReference type="Proteomes" id="UP000014028">
    <property type="component" value="Unassembled WGS sequence"/>
</dbReference>
<name>A0A9W5R5P8_BACCE</name>
<evidence type="ECO:0008006" key="3">
    <source>
        <dbReference type="Google" id="ProtNLM"/>
    </source>
</evidence>
<comment type="caution">
    <text evidence="1">The sequence shown here is derived from an EMBL/GenBank/DDBJ whole genome shotgun (WGS) entry which is preliminary data.</text>
</comment>
<dbReference type="InterPro" id="IPR053028">
    <property type="entry name" value="Spo0E-like_phosphatase"/>
</dbReference>
<evidence type="ECO:0000313" key="2">
    <source>
        <dbReference type="Proteomes" id="UP000014028"/>
    </source>
</evidence>
<protein>
    <recommendedName>
        <fullName evidence="3">Stage 0 sporulation regulatory protein</fullName>
    </recommendedName>
</protein>
<reference evidence="1 2" key="1">
    <citation type="submission" date="2012-12" db="EMBL/GenBank/DDBJ databases">
        <title>The Genome Sequence of Bacillus cereus VD184.</title>
        <authorList>
            <consortium name="The Broad Institute Genome Sequencing Platform"/>
            <consortium name="The Broad Institute Genome Sequencing Center for Infectious Disease"/>
            <person name="Feldgarden M."/>
            <person name="Van der Auwera G.A."/>
            <person name="Mahillon J."/>
            <person name="Duprez V."/>
            <person name="Timmery S."/>
            <person name="Mattelet C."/>
            <person name="Dierick K."/>
            <person name="Sun M."/>
            <person name="Yu Z."/>
            <person name="Zhu L."/>
            <person name="Hu X."/>
            <person name="Shank E.B."/>
            <person name="Swiecicka I."/>
            <person name="Hansen B.M."/>
            <person name="Andrup L."/>
            <person name="Walker B."/>
            <person name="Young S.K."/>
            <person name="Zeng Q."/>
            <person name="Gargeya S."/>
            <person name="Fitzgerald M."/>
            <person name="Haas B."/>
            <person name="Abouelleil A."/>
            <person name="Alvarado L."/>
            <person name="Arachchi H.M."/>
            <person name="Berlin A.M."/>
            <person name="Chapman S.B."/>
            <person name="Dewar J."/>
            <person name="Goldberg J."/>
            <person name="Griggs A."/>
            <person name="Gujja S."/>
            <person name="Hansen M."/>
            <person name="Howarth C."/>
            <person name="Imamovic A."/>
            <person name="Larimer J."/>
            <person name="McCowan C."/>
            <person name="Murphy C."/>
            <person name="Neiman D."/>
            <person name="Pearson M."/>
            <person name="Priest M."/>
            <person name="Roberts A."/>
            <person name="Saif S."/>
            <person name="Shea T."/>
            <person name="Sisk P."/>
            <person name="Sykes S."/>
            <person name="Wortman J."/>
            <person name="Nusbaum C."/>
            <person name="Birren B."/>
        </authorList>
    </citation>
    <scope>NUCLEOTIDE SEQUENCE [LARGE SCALE GENOMIC DNA]</scope>
    <source>
        <strain evidence="1 2">VD184</strain>
    </source>
</reference>